<organism evidence="1 2">
    <name type="scientific">Streptomyces acidiscabies</name>
    <dbReference type="NCBI Taxonomy" id="42234"/>
    <lineage>
        <taxon>Bacteria</taxon>
        <taxon>Bacillati</taxon>
        <taxon>Actinomycetota</taxon>
        <taxon>Actinomycetes</taxon>
        <taxon>Kitasatosporales</taxon>
        <taxon>Streptomycetaceae</taxon>
        <taxon>Streptomyces</taxon>
    </lineage>
</organism>
<dbReference type="Proteomes" id="UP000037151">
    <property type="component" value="Unassembled WGS sequence"/>
</dbReference>
<protein>
    <submittedName>
        <fullName evidence="1">Uncharacterized protein</fullName>
    </submittedName>
</protein>
<dbReference type="EMBL" id="JPPY01000044">
    <property type="protein sequence ID" value="KND38497.1"/>
    <property type="molecule type" value="Genomic_DNA"/>
</dbReference>
<gene>
    <name evidence="1" type="ORF">IQ63_07650</name>
</gene>
<accession>A0A0L0KJR0</accession>
<evidence type="ECO:0000313" key="1">
    <source>
        <dbReference type="EMBL" id="KND38497.1"/>
    </source>
</evidence>
<dbReference type="AlphaFoldDB" id="A0A0L0KJR0"/>
<dbReference type="PATRIC" id="fig|42234.21.peg.1577"/>
<sequence>MGAVMFVARDGADDRLWFRLRDCAALFGSMLCVGWEDLGNLVRTDCTFIPAFKAAKNPFDHALVRDLGLVVLAEWNDPDVWLWMQGEGAPQQMPKVLSDVYALVKEPHINFHGKLADMAFAPAPEGWRCSRCGRFPSQVSLKGRVRGVPLYSCAGREEAVCLTS</sequence>
<comment type="caution">
    <text evidence="1">The sequence shown here is derived from an EMBL/GenBank/DDBJ whole genome shotgun (WGS) entry which is preliminary data.</text>
</comment>
<proteinExistence type="predicted"/>
<evidence type="ECO:0000313" key="2">
    <source>
        <dbReference type="Proteomes" id="UP000037151"/>
    </source>
</evidence>
<name>A0A0L0KJR0_9ACTN</name>
<reference evidence="2" key="1">
    <citation type="submission" date="2014-07" db="EMBL/GenBank/DDBJ databases">
        <title>Genome sequencing of plant-pathogenic Streptomyces species.</title>
        <authorList>
            <person name="Harrison J."/>
            <person name="Sapp M."/>
            <person name="Thwaites R."/>
            <person name="Studholme D.J."/>
        </authorList>
    </citation>
    <scope>NUCLEOTIDE SEQUENCE [LARGE SCALE GENOMIC DNA]</scope>
    <source>
        <strain evidence="2">NCPPB 4445</strain>
    </source>
</reference>